<dbReference type="CDD" id="cd07548">
    <property type="entry name" value="P-type_ATPase-Cd_Zn_Co_like"/>
    <property type="match status" value="1"/>
</dbReference>
<dbReference type="InterPro" id="IPR017969">
    <property type="entry name" value="Heavy-metal-associated_CS"/>
</dbReference>
<keyword evidence="7 15" id="KW-0479">Metal-binding</keyword>
<dbReference type="SFLD" id="SFLDF00027">
    <property type="entry name" value="p-type_atpase"/>
    <property type="match status" value="1"/>
</dbReference>
<dbReference type="InterPro" id="IPR027256">
    <property type="entry name" value="P-typ_ATPase_IB"/>
</dbReference>
<dbReference type="PRINTS" id="PR00941">
    <property type="entry name" value="CDATPASE"/>
</dbReference>
<dbReference type="PROSITE" id="PS01047">
    <property type="entry name" value="HMA_1"/>
    <property type="match status" value="1"/>
</dbReference>
<dbReference type="GO" id="GO:0046872">
    <property type="term" value="F:metal ion binding"/>
    <property type="evidence" value="ECO:0007669"/>
    <property type="project" value="UniProtKB-KW"/>
</dbReference>
<keyword evidence="11 15" id="KW-1133">Transmembrane helix</keyword>
<comment type="caution">
    <text evidence="17">The sequence shown here is derived from an EMBL/GenBank/DDBJ whole genome shotgun (WGS) entry which is preliminary data.</text>
</comment>
<dbReference type="SUPFAM" id="SSF81653">
    <property type="entry name" value="Calcium ATPase, transduction domain A"/>
    <property type="match status" value="1"/>
</dbReference>
<evidence type="ECO:0000256" key="8">
    <source>
        <dbReference type="ARBA" id="ARBA00022741"/>
    </source>
</evidence>
<keyword evidence="18" id="KW-1185">Reference proteome</keyword>
<dbReference type="Gene3D" id="3.40.1110.10">
    <property type="entry name" value="Calcium-transporting ATPase, cytoplasmic domain N"/>
    <property type="match status" value="1"/>
</dbReference>
<keyword evidence="5" id="KW-0597">Phosphoprotein</keyword>
<dbReference type="InterPro" id="IPR001757">
    <property type="entry name" value="P_typ_ATPase"/>
</dbReference>
<dbReference type="Pfam" id="PF00403">
    <property type="entry name" value="HMA"/>
    <property type="match status" value="1"/>
</dbReference>
<keyword evidence="10" id="KW-1278">Translocase</keyword>
<dbReference type="SFLD" id="SFLDS00003">
    <property type="entry name" value="Haloacid_Dehalogenase"/>
    <property type="match status" value="1"/>
</dbReference>
<dbReference type="SUPFAM" id="SSF55008">
    <property type="entry name" value="HMA, heavy metal-associated domain"/>
    <property type="match status" value="1"/>
</dbReference>
<keyword evidence="12 15" id="KW-0472">Membrane</keyword>
<proteinExistence type="inferred from homology"/>
<feature type="transmembrane region" description="Helical" evidence="15">
    <location>
        <begin position="723"/>
        <end position="741"/>
    </location>
</feature>
<dbReference type="Gene3D" id="3.40.50.1000">
    <property type="entry name" value="HAD superfamily/HAD-like"/>
    <property type="match status" value="1"/>
</dbReference>
<dbReference type="Gene3D" id="2.70.150.10">
    <property type="entry name" value="Calcium-transporting ATPase, cytoplasmic transduction domain A"/>
    <property type="match status" value="1"/>
</dbReference>
<evidence type="ECO:0000256" key="10">
    <source>
        <dbReference type="ARBA" id="ARBA00022967"/>
    </source>
</evidence>
<feature type="transmembrane region" description="Helical" evidence="15">
    <location>
        <begin position="391"/>
        <end position="412"/>
    </location>
</feature>
<dbReference type="PROSITE" id="PS00154">
    <property type="entry name" value="ATPASE_E1_E2"/>
    <property type="match status" value="1"/>
</dbReference>
<evidence type="ECO:0000256" key="14">
    <source>
        <dbReference type="ARBA" id="ARBA00049338"/>
    </source>
</evidence>
<dbReference type="InterPro" id="IPR044492">
    <property type="entry name" value="P_typ_ATPase_HD_dom"/>
</dbReference>
<comment type="catalytic activity">
    <reaction evidence="14">
        <text>Cd(2+)(in) + ATP + H2O = Cd(2+)(out) + ADP + phosphate + H(+)</text>
        <dbReference type="Rhea" id="RHEA:12132"/>
        <dbReference type="ChEBI" id="CHEBI:15377"/>
        <dbReference type="ChEBI" id="CHEBI:15378"/>
        <dbReference type="ChEBI" id="CHEBI:30616"/>
        <dbReference type="ChEBI" id="CHEBI:43474"/>
        <dbReference type="ChEBI" id="CHEBI:48775"/>
        <dbReference type="ChEBI" id="CHEBI:456216"/>
        <dbReference type="EC" id="7.2.2.21"/>
    </reaction>
</comment>
<dbReference type="InterPro" id="IPR023214">
    <property type="entry name" value="HAD_sf"/>
</dbReference>
<name>A0A084J799_9CLOT</name>
<evidence type="ECO:0000256" key="9">
    <source>
        <dbReference type="ARBA" id="ARBA00022840"/>
    </source>
</evidence>
<dbReference type="GO" id="GO:0005524">
    <property type="term" value="F:ATP binding"/>
    <property type="evidence" value="ECO:0007669"/>
    <property type="project" value="UniProtKB-UniRule"/>
</dbReference>
<dbReference type="FunFam" id="2.70.150.10:FF:000002">
    <property type="entry name" value="Copper-transporting ATPase 1, putative"/>
    <property type="match status" value="1"/>
</dbReference>
<dbReference type="InterPro" id="IPR018303">
    <property type="entry name" value="ATPase_P-typ_P_site"/>
</dbReference>
<evidence type="ECO:0000256" key="7">
    <source>
        <dbReference type="ARBA" id="ARBA00022723"/>
    </source>
</evidence>
<evidence type="ECO:0000256" key="4">
    <source>
        <dbReference type="ARBA" id="ARBA00022539"/>
    </source>
</evidence>
<organism evidence="17 18">
    <name type="scientific">Clostridium sulfidigenes</name>
    <dbReference type="NCBI Taxonomy" id="318464"/>
    <lineage>
        <taxon>Bacteria</taxon>
        <taxon>Bacillati</taxon>
        <taxon>Bacillota</taxon>
        <taxon>Clostridia</taxon>
        <taxon>Eubacteriales</taxon>
        <taxon>Clostridiaceae</taxon>
        <taxon>Clostridium</taxon>
    </lineage>
</organism>
<evidence type="ECO:0000256" key="5">
    <source>
        <dbReference type="ARBA" id="ARBA00022553"/>
    </source>
</evidence>
<evidence type="ECO:0000256" key="2">
    <source>
        <dbReference type="ARBA" id="ARBA00006024"/>
    </source>
</evidence>
<dbReference type="Proteomes" id="UP000028542">
    <property type="component" value="Unassembled WGS sequence"/>
</dbReference>
<dbReference type="NCBIfam" id="TIGR01525">
    <property type="entry name" value="ATPase-IB_hvy"/>
    <property type="match status" value="1"/>
</dbReference>
<evidence type="ECO:0000256" key="6">
    <source>
        <dbReference type="ARBA" id="ARBA00022692"/>
    </source>
</evidence>
<keyword evidence="9 15" id="KW-0067">ATP-binding</keyword>
<dbReference type="InterPro" id="IPR023299">
    <property type="entry name" value="ATPase_P-typ_cyto_dom_N"/>
</dbReference>
<dbReference type="InterPro" id="IPR006121">
    <property type="entry name" value="HMA_dom"/>
</dbReference>
<dbReference type="AlphaFoldDB" id="A0A084J799"/>
<comment type="subcellular location">
    <subcellularLocation>
        <location evidence="1">Cell membrane</location>
        <topology evidence="1">Multi-pass membrane protein</topology>
    </subcellularLocation>
</comment>
<comment type="similarity">
    <text evidence="2 15">Belongs to the cation transport ATPase (P-type) (TC 3.A.3) family. Type IB subfamily.</text>
</comment>
<evidence type="ECO:0000256" key="15">
    <source>
        <dbReference type="RuleBase" id="RU362081"/>
    </source>
</evidence>
<dbReference type="GO" id="GO:0005886">
    <property type="term" value="C:plasma membrane"/>
    <property type="evidence" value="ECO:0007669"/>
    <property type="project" value="UniProtKB-SubCell"/>
</dbReference>
<evidence type="ECO:0000313" key="18">
    <source>
        <dbReference type="Proteomes" id="UP000028542"/>
    </source>
</evidence>
<keyword evidence="4" id="KW-0104">Cadmium</keyword>
<evidence type="ECO:0000313" key="17">
    <source>
        <dbReference type="EMBL" id="KEZ84833.1"/>
    </source>
</evidence>
<feature type="transmembrane region" description="Helical" evidence="15">
    <location>
        <begin position="696"/>
        <end position="717"/>
    </location>
</feature>
<dbReference type="PANTHER" id="PTHR48085">
    <property type="entry name" value="CADMIUM/ZINC-TRANSPORTING ATPASE HMA2-RELATED"/>
    <property type="match status" value="1"/>
</dbReference>
<dbReference type="InterPro" id="IPR036412">
    <property type="entry name" value="HAD-like_sf"/>
</dbReference>
<dbReference type="InterPro" id="IPR036163">
    <property type="entry name" value="HMA_dom_sf"/>
</dbReference>
<dbReference type="NCBIfam" id="TIGR01494">
    <property type="entry name" value="ATPase_P-type"/>
    <property type="match status" value="1"/>
</dbReference>
<dbReference type="InterPro" id="IPR008250">
    <property type="entry name" value="ATPase_P-typ_transduc_dom_A_sf"/>
</dbReference>
<feature type="domain" description="HMA" evidence="16">
    <location>
        <begin position="4"/>
        <end position="76"/>
    </location>
</feature>
<dbReference type="STRING" id="318464.IO99_18295"/>
<dbReference type="eggNOG" id="COG2217">
    <property type="taxonomic scope" value="Bacteria"/>
</dbReference>
<feature type="transmembrane region" description="Helical" evidence="15">
    <location>
        <begin position="159"/>
        <end position="177"/>
    </location>
</feature>
<feature type="transmembrane region" description="Helical" evidence="15">
    <location>
        <begin position="360"/>
        <end position="379"/>
    </location>
</feature>
<dbReference type="PANTHER" id="PTHR48085:SF5">
    <property type="entry name" value="CADMIUM_ZINC-TRANSPORTING ATPASE HMA4-RELATED"/>
    <property type="match status" value="1"/>
</dbReference>
<dbReference type="PROSITE" id="PS50846">
    <property type="entry name" value="HMA_2"/>
    <property type="match status" value="1"/>
</dbReference>
<dbReference type="SFLD" id="SFLDG00002">
    <property type="entry name" value="C1.7:_P-type_atpase_like"/>
    <property type="match status" value="1"/>
</dbReference>
<dbReference type="EC" id="7.2.2.21" evidence="13"/>
<dbReference type="CDD" id="cd00371">
    <property type="entry name" value="HMA"/>
    <property type="match status" value="1"/>
</dbReference>
<evidence type="ECO:0000256" key="3">
    <source>
        <dbReference type="ARBA" id="ARBA00022475"/>
    </source>
</evidence>
<dbReference type="RefSeq" id="WP_035135754.1">
    <property type="nucleotide sequence ID" value="NZ_JPMD01000059.1"/>
</dbReference>
<dbReference type="InterPro" id="IPR059000">
    <property type="entry name" value="ATPase_P-type_domA"/>
</dbReference>
<protein>
    <recommendedName>
        <fullName evidence="13">Cd(2+)-exporting ATPase</fullName>
        <ecNumber evidence="13">7.2.2.21</ecNumber>
    </recommendedName>
</protein>
<dbReference type="Gene3D" id="3.30.70.100">
    <property type="match status" value="1"/>
</dbReference>
<dbReference type="GO" id="GO:0008551">
    <property type="term" value="F:P-type cadmium transporter activity"/>
    <property type="evidence" value="ECO:0007669"/>
    <property type="project" value="UniProtKB-EC"/>
</dbReference>
<evidence type="ECO:0000256" key="13">
    <source>
        <dbReference type="ARBA" id="ARBA00039103"/>
    </source>
</evidence>
<sequence length="748" mass="82141">MGQTKRLYEIQGLHCANCALKIERELNQLYYVQSAVVNSVTSKAILEVDEDTNREIIFDDVESISTRIEHGVRVKEIEKNVISKKNVKVQGNVKSINSNSNDNKVKETKVTYKDSHSDDHVHNHNHDNGEGFKRKQITKFIIGISLAVAGVLTKDMISLFLFIASYLVIGGDILFIAGKNIIKGQVFDENFLMSIATIGAFLIGEYPEAIGVMLFYQIGEFFQELAVNKSRNSISELMDIRPDHANLKLSDGDISSVSPEEVGVGDIIVVKPGEKIPLDGVVVRGDSQIDTSALTGESVPRVVKERAEVLAGSINKTSLIEVKITKEFSESTVSKILELVENASNKKAPTEKFITKFARYYTPIVVILAILLAFLPPLAMGEDLYTWLYRGLSFLVVSCPCALVISIPLSFFGGIGGASRSGVLVKGGNYLEALSKAEVVIFDKTGTLTEGSFEVTKITPYGFITEDMLMEYAAYAEIYSNHPIAKSIVESYKKISTKAIIDKSRIKSYEEIPGKGVKIYFGDRYIYAGNYKLMEELEIRYVKSNEVGTIIYVAVNNNFVGSLVISDRIKNTSPMAIAKLKELGIKKIVMLTGDNKTIAEYVAKVISVDDVRAELMPHEKVSEVEKIYNGLSKKGRLIFIGDGINDAPVLARADIGIAMGGIGSDAAIEASDVVIMTDDPEKISTSIKIARKTQKIVVQNIAFSLLIKAIVLVLTALGITNMWMAVFADVGVTIIAVLNAMRAMKMEE</sequence>
<evidence type="ECO:0000256" key="12">
    <source>
        <dbReference type="ARBA" id="ARBA00023136"/>
    </source>
</evidence>
<dbReference type="SUPFAM" id="SSF56784">
    <property type="entry name" value="HAD-like"/>
    <property type="match status" value="1"/>
</dbReference>
<dbReference type="EMBL" id="JPMD01000059">
    <property type="protein sequence ID" value="KEZ84833.1"/>
    <property type="molecule type" value="Genomic_DNA"/>
</dbReference>
<keyword evidence="8 15" id="KW-0547">Nucleotide-binding</keyword>
<dbReference type="SUPFAM" id="SSF81665">
    <property type="entry name" value="Calcium ATPase, transmembrane domain M"/>
    <property type="match status" value="1"/>
</dbReference>
<dbReference type="Pfam" id="PF00122">
    <property type="entry name" value="E1-E2_ATPase"/>
    <property type="match status" value="1"/>
</dbReference>
<evidence type="ECO:0000256" key="1">
    <source>
        <dbReference type="ARBA" id="ARBA00004651"/>
    </source>
</evidence>
<dbReference type="InterPro" id="IPR051014">
    <property type="entry name" value="Cation_Transport_ATPase_IB"/>
</dbReference>
<dbReference type="NCBIfam" id="TIGR01512">
    <property type="entry name" value="ATPase-IB2_Cd"/>
    <property type="match status" value="1"/>
</dbReference>
<evidence type="ECO:0000259" key="16">
    <source>
        <dbReference type="PROSITE" id="PS50846"/>
    </source>
</evidence>
<evidence type="ECO:0000256" key="11">
    <source>
        <dbReference type="ARBA" id="ARBA00022989"/>
    </source>
</evidence>
<accession>A0A084J799</accession>
<dbReference type="Pfam" id="PF00702">
    <property type="entry name" value="Hydrolase"/>
    <property type="match status" value="1"/>
</dbReference>
<keyword evidence="3 15" id="KW-1003">Cell membrane</keyword>
<dbReference type="PRINTS" id="PR00119">
    <property type="entry name" value="CATATPASE"/>
</dbReference>
<dbReference type="InterPro" id="IPR023298">
    <property type="entry name" value="ATPase_P-typ_TM_dom_sf"/>
</dbReference>
<dbReference type="GO" id="GO:0016887">
    <property type="term" value="F:ATP hydrolysis activity"/>
    <property type="evidence" value="ECO:0007669"/>
    <property type="project" value="InterPro"/>
</dbReference>
<gene>
    <name evidence="17" type="ORF">IO99_18295</name>
</gene>
<keyword evidence="6 15" id="KW-0812">Transmembrane</keyword>
<reference evidence="17 18" key="1">
    <citation type="submission" date="2014-07" db="EMBL/GenBank/DDBJ databases">
        <title>Draft genome of Clostridium sulfidigenes 113A isolated from sediments associated with methane hydrate from Krishna Godavari basin.</title>
        <authorList>
            <person name="Honkalas V.S."/>
            <person name="Dabir A.P."/>
            <person name="Arora P."/>
            <person name="Dhakephalkar P.K."/>
        </authorList>
    </citation>
    <scope>NUCLEOTIDE SEQUENCE [LARGE SCALE GENOMIC DNA]</scope>
    <source>
        <strain evidence="17 18">113A</strain>
    </source>
</reference>